<proteinExistence type="predicted"/>
<organism evidence="1 2">
    <name type="scientific">Stentor coeruleus</name>
    <dbReference type="NCBI Taxonomy" id="5963"/>
    <lineage>
        <taxon>Eukaryota</taxon>
        <taxon>Sar</taxon>
        <taxon>Alveolata</taxon>
        <taxon>Ciliophora</taxon>
        <taxon>Postciliodesmatophora</taxon>
        <taxon>Heterotrichea</taxon>
        <taxon>Heterotrichida</taxon>
        <taxon>Stentoridae</taxon>
        <taxon>Stentor</taxon>
    </lineage>
</organism>
<dbReference type="Proteomes" id="UP000187209">
    <property type="component" value="Unassembled WGS sequence"/>
</dbReference>
<reference evidence="1 2" key="1">
    <citation type="submission" date="2016-11" db="EMBL/GenBank/DDBJ databases">
        <title>The macronuclear genome of Stentor coeruleus: a giant cell with tiny introns.</title>
        <authorList>
            <person name="Slabodnick M."/>
            <person name="Ruby J.G."/>
            <person name="Reiff S.B."/>
            <person name="Swart E.C."/>
            <person name="Gosai S."/>
            <person name="Prabakaran S."/>
            <person name="Witkowska E."/>
            <person name="Larue G.E."/>
            <person name="Fisher S."/>
            <person name="Freeman R.M."/>
            <person name="Gunawardena J."/>
            <person name="Chu W."/>
            <person name="Stover N.A."/>
            <person name="Gregory B.D."/>
            <person name="Nowacki M."/>
            <person name="Derisi J."/>
            <person name="Roy S.W."/>
            <person name="Marshall W.F."/>
            <person name="Sood P."/>
        </authorList>
    </citation>
    <scope>NUCLEOTIDE SEQUENCE [LARGE SCALE GENOMIC DNA]</scope>
    <source>
        <strain evidence="1">WM001</strain>
    </source>
</reference>
<dbReference type="AlphaFoldDB" id="A0A1R2C478"/>
<dbReference type="EMBL" id="MPUH01000289">
    <property type="protein sequence ID" value="OMJ83834.1"/>
    <property type="molecule type" value="Genomic_DNA"/>
</dbReference>
<protein>
    <submittedName>
        <fullName evidence="1">Uncharacterized protein</fullName>
    </submittedName>
</protein>
<sequence>MMNSQTKEAHSIFPSDEKFDNDKLQYGGLRTPDISSGETDSFSQVRFSRPFLMNLFKDFIANVLTIPREKYEIDLFEVTRIFHNKLHGKAIDIKCVERIHHIQRLTTGEFQLEYRYQDLLKQKIENLIKTHPLVTIQYDVFVKMLAIWNALLVQWGIGSFKNYDYRYSGRALNVKMLDLNAMNQGFMTIDVLWMSSKIFSLPLSQIATSSLIELAIVLHDQLKKCFEVFLMLNPKQIDPNYDIEKAIAFGSKNFRSFSNEILPEENLSNFRHAELKVVKGFAKCFKASDPKLDYAYKTLNDLELAYRTFEKLLIACILKATGKADF</sequence>
<evidence type="ECO:0000313" key="2">
    <source>
        <dbReference type="Proteomes" id="UP000187209"/>
    </source>
</evidence>
<accession>A0A1R2C478</accession>
<evidence type="ECO:0000313" key="1">
    <source>
        <dbReference type="EMBL" id="OMJ83834.1"/>
    </source>
</evidence>
<gene>
    <name evidence="1" type="ORF">SteCoe_15133</name>
</gene>
<keyword evidence="2" id="KW-1185">Reference proteome</keyword>
<dbReference type="OrthoDB" id="325043at2759"/>
<name>A0A1R2C478_9CILI</name>
<comment type="caution">
    <text evidence="1">The sequence shown here is derived from an EMBL/GenBank/DDBJ whole genome shotgun (WGS) entry which is preliminary data.</text>
</comment>